<dbReference type="Gene3D" id="3.30.70.2450">
    <property type="match status" value="1"/>
</dbReference>
<dbReference type="InterPro" id="IPR038220">
    <property type="entry name" value="PHOX_C_sf"/>
</dbReference>
<evidence type="ECO:0000313" key="9">
    <source>
        <dbReference type="Proteomes" id="UP000006352"/>
    </source>
</evidence>
<evidence type="ECO:0000259" key="6">
    <source>
        <dbReference type="Pfam" id="PF01494"/>
    </source>
</evidence>
<dbReference type="GeneID" id="24096195"/>
<dbReference type="PRINTS" id="PR00420">
    <property type="entry name" value="RNGMNOXGNASE"/>
</dbReference>
<evidence type="ECO:0000256" key="3">
    <source>
        <dbReference type="ARBA" id="ARBA00022630"/>
    </source>
</evidence>
<name>J4H2C5_9APHY</name>
<proteinExistence type="inferred from homology"/>
<dbReference type="InterPro" id="IPR012941">
    <property type="entry name" value="Phe_hydrox_C_dim_dom"/>
</dbReference>
<dbReference type="InterPro" id="IPR036249">
    <property type="entry name" value="Thioredoxin-like_sf"/>
</dbReference>
<evidence type="ECO:0000256" key="1">
    <source>
        <dbReference type="ARBA" id="ARBA00001974"/>
    </source>
</evidence>
<evidence type="ECO:0000256" key="5">
    <source>
        <dbReference type="ARBA" id="ARBA00023002"/>
    </source>
</evidence>
<dbReference type="AlphaFoldDB" id="J4H2C5"/>
<dbReference type="HOGENOM" id="CLU_009665_20_3_1"/>
<feature type="domain" description="Phenol hydroxylase-like C-terminal dimerisation" evidence="7">
    <location>
        <begin position="512"/>
        <end position="562"/>
    </location>
</feature>
<dbReference type="Pfam" id="PF07976">
    <property type="entry name" value="Phe_hydrox_dim"/>
    <property type="match status" value="1"/>
</dbReference>
<dbReference type="PANTHER" id="PTHR43004">
    <property type="entry name" value="TRK SYSTEM POTASSIUM UPTAKE PROTEIN"/>
    <property type="match status" value="1"/>
</dbReference>
<comment type="similarity">
    <text evidence="2">Belongs to the PheA/TfdB FAD monooxygenase family.</text>
</comment>
<dbReference type="SUPFAM" id="SSF51905">
    <property type="entry name" value="FAD/NAD(P)-binding domain"/>
    <property type="match status" value="1"/>
</dbReference>
<dbReference type="SUPFAM" id="SSF52833">
    <property type="entry name" value="Thioredoxin-like"/>
    <property type="match status" value="1"/>
</dbReference>
<dbReference type="OrthoDB" id="2690153at2759"/>
<evidence type="ECO:0000313" key="8">
    <source>
        <dbReference type="EMBL" id="CCM01284.1"/>
    </source>
</evidence>
<dbReference type="GO" id="GO:0071949">
    <property type="term" value="F:FAD binding"/>
    <property type="evidence" value="ECO:0007669"/>
    <property type="project" value="InterPro"/>
</dbReference>
<feature type="domain" description="FAD-binding" evidence="6">
    <location>
        <begin position="7"/>
        <end position="360"/>
    </location>
</feature>
<keyword evidence="9" id="KW-1185">Reference proteome</keyword>
<evidence type="ECO:0000256" key="2">
    <source>
        <dbReference type="ARBA" id="ARBA00007801"/>
    </source>
</evidence>
<dbReference type="InterPro" id="IPR050641">
    <property type="entry name" value="RIFMO-like"/>
</dbReference>
<accession>J4H2C5</accession>
<dbReference type="Proteomes" id="UP000006352">
    <property type="component" value="Unassembled WGS sequence"/>
</dbReference>
<gene>
    <name evidence="8" type="ORF">FIBRA_03333</name>
</gene>
<dbReference type="GO" id="GO:0016709">
    <property type="term" value="F:oxidoreductase activity, acting on paired donors, with incorporation or reduction of molecular oxygen, NAD(P)H as one donor, and incorporation of one atom of oxygen"/>
    <property type="evidence" value="ECO:0007669"/>
    <property type="project" value="UniProtKB-ARBA"/>
</dbReference>
<evidence type="ECO:0000259" key="7">
    <source>
        <dbReference type="Pfam" id="PF07976"/>
    </source>
</evidence>
<dbReference type="PANTHER" id="PTHR43004:SF19">
    <property type="entry name" value="BINDING MONOOXYGENASE, PUTATIVE (JCVI)-RELATED"/>
    <property type="match status" value="1"/>
</dbReference>
<dbReference type="STRING" id="599839.J4H2C5"/>
<dbReference type="Gene3D" id="3.40.30.20">
    <property type="match status" value="1"/>
</dbReference>
<evidence type="ECO:0000256" key="4">
    <source>
        <dbReference type="ARBA" id="ARBA00022827"/>
    </source>
</evidence>
<dbReference type="EMBL" id="HE797026">
    <property type="protein sequence ID" value="CCM01284.1"/>
    <property type="molecule type" value="Genomic_DNA"/>
</dbReference>
<dbReference type="RefSeq" id="XP_012180567.1">
    <property type="nucleotide sequence ID" value="XM_012325177.1"/>
</dbReference>
<protein>
    <submittedName>
        <fullName evidence="8">Uncharacterized protein</fullName>
    </submittedName>
</protein>
<organism evidence="8 9">
    <name type="scientific">Fibroporia radiculosa</name>
    <dbReference type="NCBI Taxonomy" id="599839"/>
    <lineage>
        <taxon>Eukaryota</taxon>
        <taxon>Fungi</taxon>
        <taxon>Dikarya</taxon>
        <taxon>Basidiomycota</taxon>
        <taxon>Agaricomycotina</taxon>
        <taxon>Agaricomycetes</taxon>
        <taxon>Polyporales</taxon>
        <taxon>Fibroporiaceae</taxon>
        <taxon>Fibroporia</taxon>
    </lineage>
</organism>
<dbReference type="InterPro" id="IPR036188">
    <property type="entry name" value="FAD/NAD-bd_sf"/>
</dbReference>
<keyword evidence="5" id="KW-0560">Oxidoreductase</keyword>
<sequence>MSLTSRLPVLIVGAGPSGLVLALTLAQNGIQVRIIEMEQQYHLGQRGAGIQPRTLEVYNFLGVLPDIYARGIPLMQMRTYKLPGGVEPLETFYMVPSEEPTPSVPFMNTWLLAQPTAEEILRSHLDKYDCHVELGTELRTFEQHDGHVVAHIVKRAGQEEVQETVECHWLVGADGAKSIVRKQLGLTFLGETMPQQTIFGEIEVNNLTQEASYHYASYWHAWRDAPSTLVMLRPTEKDRVFTFAVRGGDKHALIMSDDAALVQALREGTQRDDIDFGRTVWKTDYRANVRMVNKFGEGCVFVVGDAAHVHTPAGGQGMNTGVQDAFNLGWKLALVEKGLATSSLLSTFSEERIPVIRHMLGETTKLYNSTLNALRETKSATAGWFRGAQLKQLGVNYRWSSIVVDERNPPKTGEDCEPLDAYGVDGGVGLRAGDRAPDAPGLVSVSTGADAKLTSLFRTFGSTHHTVLLFTPDPANLTLALQSLKAHPAGLVLSAIVYPKDASNTLVIDQVDRCFVDGEGHASMAYGISAQETAIVIVRPDGIIGGIVRGVDGLKTYFRNVFSTIA</sequence>
<keyword evidence="3" id="KW-0285">Flavoprotein</keyword>
<dbReference type="Gene3D" id="3.50.50.60">
    <property type="entry name" value="FAD/NAD(P)-binding domain"/>
    <property type="match status" value="1"/>
</dbReference>
<dbReference type="InParanoid" id="J4H2C5"/>
<reference evidence="8 9" key="1">
    <citation type="journal article" date="2012" name="Appl. Environ. Microbiol.">
        <title>Short-read sequencing for genomic analysis of the brown rot fungus Fibroporia radiculosa.</title>
        <authorList>
            <person name="Tang J.D."/>
            <person name="Perkins A.D."/>
            <person name="Sonstegard T.S."/>
            <person name="Schroeder S.G."/>
            <person name="Burgess S.C."/>
            <person name="Diehl S.V."/>
        </authorList>
    </citation>
    <scope>NUCLEOTIDE SEQUENCE [LARGE SCALE GENOMIC DNA]</scope>
    <source>
        <strain evidence="8 9">TFFH 294</strain>
    </source>
</reference>
<comment type="cofactor">
    <cofactor evidence="1">
        <name>FAD</name>
        <dbReference type="ChEBI" id="CHEBI:57692"/>
    </cofactor>
</comment>
<keyword evidence="4" id="KW-0274">FAD</keyword>
<dbReference type="InterPro" id="IPR002938">
    <property type="entry name" value="FAD-bd"/>
</dbReference>
<dbReference type="Pfam" id="PF01494">
    <property type="entry name" value="FAD_binding_3"/>
    <property type="match status" value="1"/>
</dbReference>